<dbReference type="Pfam" id="PF13830">
    <property type="entry name" value="DUF4192"/>
    <property type="match status" value="1"/>
</dbReference>
<dbReference type="EMBL" id="BAAATD010000002">
    <property type="protein sequence ID" value="GAA2583285.1"/>
    <property type="molecule type" value="Genomic_DNA"/>
</dbReference>
<evidence type="ECO:0000313" key="2">
    <source>
        <dbReference type="Proteomes" id="UP001501509"/>
    </source>
</evidence>
<comment type="caution">
    <text evidence="1">The sequence shown here is derived from an EMBL/GenBank/DDBJ whole genome shotgun (WGS) entry which is preliminary data.</text>
</comment>
<evidence type="ECO:0000313" key="1">
    <source>
        <dbReference type="EMBL" id="GAA2583285.1"/>
    </source>
</evidence>
<proteinExistence type="predicted"/>
<sequence length="327" mass="35209">MIRSPQDAIAAVPYLLGFHPADSLVVIAYDGPHDTCAMRLDLPQPDPRAAAERIAALLTHNAFRRALLLGYGTSSDVTPVVAAAWEVLTAQDLHITEALRIGTDRWWSLTCVDDDCCPPEGHPYDISTTVVAAEATLSGHVALQDRAELARTLAPLEGEARTAMRAATDRAEERFLSWAAETTPAQLQSRLTASGLAILADLTPDPTDEDVAWLGVTLTNLRVRDEAWIRIDTDAPQRDIDFWRAILRRIEEPYAAAPACLLAIAAYAAGDGGLANLALDRAQDADPAYSLAHLLRAVVEAGIPPSRLQTTMTPQTLAAAYEANPPP</sequence>
<dbReference type="InterPro" id="IPR025447">
    <property type="entry name" value="DUF4192"/>
</dbReference>
<gene>
    <name evidence="1" type="ORF">GCM10010411_14930</name>
</gene>
<protein>
    <submittedName>
        <fullName evidence="1">DUF4192 domain-containing protein</fullName>
    </submittedName>
</protein>
<organism evidence="1 2">
    <name type="scientific">Actinomadura fulvescens</name>
    <dbReference type="NCBI Taxonomy" id="46160"/>
    <lineage>
        <taxon>Bacteria</taxon>
        <taxon>Bacillati</taxon>
        <taxon>Actinomycetota</taxon>
        <taxon>Actinomycetes</taxon>
        <taxon>Streptosporangiales</taxon>
        <taxon>Thermomonosporaceae</taxon>
        <taxon>Actinomadura</taxon>
    </lineage>
</organism>
<accession>A0ABN3PFJ5</accession>
<keyword evidence="2" id="KW-1185">Reference proteome</keyword>
<name>A0ABN3PFJ5_9ACTN</name>
<reference evidence="1 2" key="1">
    <citation type="journal article" date="2019" name="Int. J. Syst. Evol. Microbiol.">
        <title>The Global Catalogue of Microorganisms (GCM) 10K type strain sequencing project: providing services to taxonomists for standard genome sequencing and annotation.</title>
        <authorList>
            <consortium name="The Broad Institute Genomics Platform"/>
            <consortium name="The Broad Institute Genome Sequencing Center for Infectious Disease"/>
            <person name="Wu L."/>
            <person name="Ma J."/>
        </authorList>
    </citation>
    <scope>NUCLEOTIDE SEQUENCE [LARGE SCALE GENOMIC DNA]</scope>
    <source>
        <strain evidence="1 2">JCM 6833</strain>
    </source>
</reference>
<dbReference type="Proteomes" id="UP001501509">
    <property type="component" value="Unassembled WGS sequence"/>
</dbReference>